<feature type="compositionally biased region" description="Polar residues" evidence="1">
    <location>
        <begin position="64"/>
        <end position="76"/>
    </location>
</feature>
<dbReference type="Proteomes" id="UP000183832">
    <property type="component" value="Unassembled WGS sequence"/>
</dbReference>
<dbReference type="PANTHER" id="PTHR13467">
    <property type="entry name" value="CUE DOMAIN CONTAINING PROTEIN 1"/>
    <property type="match status" value="1"/>
</dbReference>
<evidence type="ECO:0000259" key="2">
    <source>
        <dbReference type="PROSITE" id="PS51140"/>
    </source>
</evidence>
<dbReference type="OrthoDB" id="5794653at2759"/>
<keyword evidence="4" id="KW-1185">Reference proteome</keyword>
<proteinExistence type="predicted"/>
<organism evidence="3 4">
    <name type="scientific">Clunio marinus</name>
    <dbReference type="NCBI Taxonomy" id="568069"/>
    <lineage>
        <taxon>Eukaryota</taxon>
        <taxon>Metazoa</taxon>
        <taxon>Ecdysozoa</taxon>
        <taxon>Arthropoda</taxon>
        <taxon>Hexapoda</taxon>
        <taxon>Insecta</taxon>
        <taxon>Pterygota</taxon>
        <taxon>Neoptera</taxon>
        <taxon>Endopterygota</taxon>
        <taxon>Diptera</taxon>
        <taxon>Nematocera</taxon>
        <taxon>Chironomoidea</taxon>
        <taxon>Chironomidae</taxon>
        <taxon>Clunio</taxon>
    </lineage>
</organism>
<dbReference type="InterPro" id="IPR003892">
    <property type="entry name" value="CUE"/>
</dbReference>
<gene>
    <name evidence="3" type="ORF">CLUMA_CG017523</name>
</gene>
<name>A0A1J1IZ45_9DIPT</name>
<feature type="region of interest" description="Disordered" evidence="1">
    <location>
        <begin position="64"/>
        <end position="83"/>
    </location>
</feature>
<dbReference type="Pfam" id="PF02845">
    <property type="entry name" value="CUE"/>
    <property type="match status" value="1"/>
</dbReference>
<feature type="region of interest" description="Disordered" evidence="1">
    <location>
        <begin position="173"/>
        <end position="202"/>
    </location>
</feature>
<evidence type="ECO:0000256" key="1">
    <source>
        <dbReference type="SAM" id="MobiDB-lite"/>
    </source>
</evidence>
<feature type="compositionally biased region" description="Basic residues" evidence="1">
    <location>
        <begin position="173"/>
        <end position="184"/>
    </location>
</feature>
<accession>A0A1J1IZ45</accession>
<dbReference type="EMBL" id="CVRI01000063">
    <property type="protein sequence ID" value="CRL04438.1"/>
    <property type="molecule type" value="Genomic_DNA"/>
</dbReference>
<dbReference type="GO" id="GO:0043130">
    <property type="term" value="F:ubiquitin binding"/>
    <property type="evidence" value="ECO:0007669"/>
    <property type="project" value="InterPro"/>
</dbReference>
<dbReference type="SMART" id="SM00546">
    <property type="entry name" value="CUE"/>
    <property type="match status" value="1"/>
</dbReference>
<dbReference type="AlphaFoldDB" id="A0A1J1IZ45"/>
<dbReference type="SUPFAM" id="SSF46934">
    <property type="entry name" value="UBA-like"/>
    <property type="match status" value="1"/>
</dbReference>
<dbReference type="InterPro" id="IPR009060">
    <property type="entry name" value="UBA-like_sf"/>
</dbReference>
<evidence type="ECO:0000313" key="3">
    <source>
        <dbReference type="EMBL" id="CRL04438.1"/>
    </source>
</evidence>
<dbReference type="InterPro" id="IPR040195">
    <property type="entry name" value="CUE_CUED1"/>
</dbReference>
<reference evidence="3 4" key="1">
    <citation type="submission" date="2015-04" db="EMBL/GenBank/DDBJ databases">
        <authorList>
            <person name="Syromyatnikov M.Y."/>
            <person name="Popov V.N."/>
        </authorList>
    </citation>
    <scope>NUCLEOTIDE SEQUENCE [LARGE SCALE GENOMIC DNA]</scope>
</reference>
<dbReference type="CDD" id="cd14366">
    <property type="entry name" value="CUE_CUED1"/>
    <property type="match status" value="1"/>
</dbReference>
<protein>
    <submittedName>
        <fullName evidence="3">CLUMA_CG017523, isoform A</fullName>
    </submittedName>
</protein>
<dbReference type="InterPro" id="IPR040192">
    <property type="entry name" value="CUEDC1"/>
</dbReference>
<sequence>MSSSIDFKSAMEDFKVMFPDMDSDVIEEILRCNHGSVERTIDQLLAIASDNQNEKFMREDHVPNQGNAVQKTNPNNEKGDKAVKSSKWKPVLLPLDPNFLRLNMGGDDFCDEFAVMLQNEEFLAELRFNQEFLSTLEKEQGRTDDRSFEERLKHMGKVSRKKFHQLARIFTFQRKKSSSQKPKSKLLEQDDDDDEPKGGSKK</sequence>
<evidence type="ECO:0000313" key="4">
    <source>
        <dbReference type="Proteomes" id="UP000183832"/>
    </source>
</evidence>
<dbReference type="PROSITE" id="PS51140">
    <property type="entry name" value="CUE"/>
    <property type="match status" value="1"/>
</dbReference>
<dbReference type="Gene3D" id="1.10.8.10">
    <property type="entry name" value="DNA helicase RuvA subunit, C-terminal domain"/>
    <property type="match status" value="1"/>
</dbReference>
<feature type="domain" description="CUE" evidence="2">
    <location>
        <begin position="6"/>
        <end position="49"/>
    </location>
</feature>
<dbReference type="PANTHER" id="PTHR13467:SF3">
    <property type="entry name" value="CUE DOMAIN-CONTAINING PROTEIN 1"/>
    <property type="match status" value="1"/>
</dbReference>